<keyword evidence="2" id="KW-1185">Reference proteome</keyword>
<gene>
    <name evidence="1" type="primary">228</name>
    <name evidence="1" type="ORF">SEA_WAKANDA_228</name>
</gene>
<reference evidence="1 2" key="1">
    <citation type="submission" date="2020-02" db="EMBL/GenBank/DDBJ databases">
        <authorList>
            <person name="Bullock J.N."/>
            <person name="Barnes M.L."/>
            <person name="Kankolongo K.M."/>
            <person name="Dejene B.A."/>
            <person name="Lindsay P.E."/>
            <person name="Bhuiyan S."/>
            <person name="Nayek S."/>
            <person name="Hughes L.E."/>
            <person name="Garlena R.A."/>
            <person name="Russell D.A."/>
            <person name="Pope W.H."/>
            <person name="Jacobs-Sera D."/>
            <person name="Hatfull G.F."/>
        </authorList>
    </citation>
    <scope>NUCLEOTIDE SEQUENCE [LARGE SCALE GENOMIC DNA]</scope>
</reference>
<sequence length="86" mass="10105">MVAIGETWKFAGAQVDFTIVGIDEEYAYYTMNWDEHVRKFMRYSFDYVYEYDGFGNARAVRVHNDPEKVCMVRLPSFDDGTVVRTN</sequence>
<dbReference type="GeneID" id="77928064"/>
<protein>
    <submittedName>
        <fullName evidence="1">Uncharacterized protein</fullName>
    </submittedName>
</protein>
<proteinExistence type="predicted"/>
<evidence type="ECO:0000313" key="2">
    <source>
        <dbReference type="Proteomes" id="UP000501266"/>
    </source>
</evidence>
<dbReference type="Proteomes" id="UP000501266">
    <property type="component" value="Segment"/>
</dbReference>
<dbReference type="RefSeq" id="YP_010652279.1">
    <property type="nucleotide sequence ID" value="NC_070785.1"/>
</dbReference>
<name>A0A6G8R2K0_9CAUD</name>
<accession>A0A6G8R2K0</accession>
<dbReference type="KEGG" id="vg:77928064"/>
<dbReference type="EMBL" id="MT024865">
    <property type="protein sequence ID" value="QIN94188.1"/>
    <property type="molecule type" value="Genomic_DNA"/>
</dbReference>
<organism evidence="1 2">
    <name type="scientific">Streptomyces phage Wakanda</name>
    <dbReference type="NCBI Taxonomy" id="2713267"/>
    <lineage>
        <taxon>Viruses</taxon>
        <taxon>Duplodnaviria</taxon>
        <taxon>Heunggongvirae</taxon>
        <taxon>Uroviricota</taxon>
        <taxon>Caudoviricetes</taxon>
        <taxon>Stanwilliamsviridae</taxon>
        <taxon>Loccivirinae</taxon>
        <taxon>Wakandavirus</taxon>
        <taxon>Wakandavirus wakanda</taxon>
    </lineage>
</organism>
<evidence type="ECO:0000313" key="1">
    <source>
        <dbReference type="EMBL" id="QIN94188.1"/>
    </source>
</evidence>